<proteinExistence type="predicted"/>
<accession>A0A0B1TI30</accession>
<protein>
    <submittedName>
        <fullName evidence="1">Uncharacterized protein</fullName>
    </submittedName>
</protein>
<dbReference type="OrthoDB" id="75169at2759"/>
<keyword evidence="2" id="KW-1185">Reference proteome</keyword>
<evidence type="ECO:0000313" key="1">
    <source>
        <dbReference type="EMBL" id="KHJ97178.1"/>
    </source>
</evidence>
<dbReference type="Proteomes" id="UP000053660">
    <property type="component" value="Unassembled WGS sequence"/>
</dbReference>
<evidence type="ECO:0000313" key="2">
    <source>
        <dbReference type="Proteomes" id="UP000053660"/>
    </source>
</evidence>
<dbReference type="AlphaFoldDB" id="A0A0B1TI30"/>
<gene>
    <name evidence="1" type="ORF">OESDEN_02851</name>
</gene>
<organism evidence="1 2">
    <name type="scientific">Oesophagostomum dentatum</name>
    <name type="common">Nodular worm</name>
    <dbReference type="NCBI Taxonomy" id="61180"/>
    <lineage>
        <taxon>Eukaryota</taxon>
        <taxon>Metazoa</taxon>
        <taxon>Ecdysozoa</taxon>
        <taxon>Nematoda</taxon>
        <taxon>Chromadorea</taxon>
        <taxon>Rhabditida</taxon>
        <taxon>Rhabditina</taxon>
        <taxon>Rhabditomorpha</taxon>
        <taxon>Strongyloidea</taxon>
        <taxon>Strongylidae</taxon>
        <taxon>Oesophagostomum</taxon>
    </lineage>
</organism>
<sequence>MDNTSPTVSFATKSGELVVKKRDNNFVEMDFPQYGIATIRFVGAPNPMAEFFSEFDAPSHLSDLIDSFIPSSVKVEGVAYASEARNLIVVIDRQTTNFELSEIYTAKRSKKFKTLRSVVDFVGGVTITLAPVNAKNQVFSRFFDEKNDGDGDSLQEV</sequence>
<name>A0A0B1TI30_OESDE</name>
<reference evidence="1 2" key="1">
    <citation type="submission" date="2014-03" db="EMBL/GenBank/DDBJ databases">
        <title>Draft genome of the hookworm Oesophagostomum dentatum.</title>
        <authorList>
            <person name="Mitreva M."/>
        </authorList>
    </citation>
    <scope>NUCLEOTIDE SEQUENCE [LARGE SCALE GENOMIC DNA]</scope>
    <source>
        <strain evidence="1 2">OD-Hann</strain>
    </source>
</reference>
<dbReference type="EMBL" id="KN549500">
    <property type="protein sequence ID" value="KHJ97178.1"/>
    <property type="molecule type" value="Genomic_DNA"/>
</dbReference>